<dbReference type="CDD" id="cd10283">
    <property type="entry name" value="MnuA_DNase1-like"/>
    <property type="match status" value="1"/>
</dbReference>
<name>A0A1H9S0P6_9ACTN</name>
<dbReference type="Pfam" id="PF00932">
    <property type="entry name" value="LTD"/>
    <property type="match status" value="1"/>
</dbReference>
<feature type="transmembrane region" description="Helical" evidence="2">
    <location>
        <begin position="871"/>
        <end position="889"/>
    </location>
</feature>
<dbReference type="Proteomes" id="UP000198815">
    <property type="component" value="Unassembled WGS sequence"/>
</dbReference>
<feature type="region of interest" description="Disordered" evidence="1">
    <location>
        <begin position="808"/>
        <end position="869"/>
    </location>
</feature>
<dbReference type="InterPro" id="IPR047971">
    <property type="entry name" value="ExeM-like"/>
</dbReference>
<dbReference type="CDD" id="cd04486">
    <property type="entry name" value="YhcR_OBF_like"/>
    <property type="match status" value="1"/>
</dbReference>
<evidence type="ECO:0000256" key="1">
    <source>
        <dbReference type="SAM" id="MobiDB-lite"/>
    </source>
</evidence>
<gene>
    <name evidence="5" type="ORF">SAMN05443377_11072</name>
</gene>
<sequence>MIPQTALRRLRAVVAAVLTAACSTLSWAMAGDSALAAPAAGDAHIVIDEVYGGGGNAGAPYTNDFVELFNPTARNVDLGGWTLRYYSASGNLGNSCTLTGTLAPAGYFLVQEAAGAGAGEALPTSEATCPASLSASKGTVELADASGSTIDLVGYGATKRFEGAAAAPALGNTTAAQRVDHRDTDQNGADFTAVAPAPHAGSSGSPSGPDSPTPPAVTDTPIAAIQGSGDSSPLVGRQVTTVGVVTADYPTGGFNGFYLQTPGTGNTEKKPGDASDGVFVYGSSIASDVRTGDCYRISGTVSEFNGLTELNDPKVMATLSCAPVTPVKLADFPGSDAAKEAYEGMLVAPQGDYTITNNYALNQFGQLGLAVGDSPLRQATDVVRPGTAAQAYESDNLTRLMTLDDGSSWNYLTNSAAQNSPLPYLSQETPRRTGSHVQFTEPVILDYRYGWNFQPTGQVVGAHSSFVPISSQDTRDEHVPAVGGEVKLGSFNVLNYFPDLGQDEPGCTAYTDRTGVPISAKDCTVRGAYSPAAFADQQTKIVSAIDTLDVDVLALQEIENPAQVGWSGHGRDAAVADLVAALNKAAGTTRWAYLPSPAEVPAGEDVIRPAFIYNPATISPVGASSILTSSAFDNARNPLAQEFTVTRSGLSFVAIDNHFKSKGSGVDDGTGQGLANTDRVAQAKALTSWATSTFADKPVFLLGDFNSYSREDPVETIEKAGFTSLIPQADTSYQYSGRMGSLDHVFGNARAAALVNAGAHWHINADESIAMEYDRRNENVTDFFAPGPFRSSDHDPSVVGLVTSNASAVPPASSAAPHSPSSSPSQAEQLPGSPAASANPATPLAHSTPVPTRTAADHRAGAGLPFTGGEGGAAVASALAMAALAAFGARRRSR</sequence>
<proteinExistence type="predicted"/>
<dbReference type="Gene3D" id="3.60.10.10">
    <property type="entry name" value="Endonuclease/exonuclease/phosphatase"/>
    <property type="match status" value="1"/>
</dbReference>
<dbReference type="InterPro" id="IPR036415">
    <property type="entry name" value="Lamin_tail_dom_sf"/>
</dbReference>
<feature type="signal peptide" evidence="3">
    <location>
        <begin position="1"/>
        <end position="30"/>
    </location>
</feature>
<organism evidence="5 6">
    <name type="scientific">Propionibacterium cyclohexanicum</name>
    <dbReference type="NCBI Taxonomy" id="64702"/>
    <lineage>
        <taxon>Bacteria</taxon>
        <taxon>Bacillati</taxon>
        <taxon>Actinomycetota</taxon>
        <taxon>Actinomycetes</taxon>
        <taxon>Propionibacteriales</taxon>
        <taxon>Propionibacteriaceae</taxon>
        <taxon>Propionibacterium</taxon>
    </lineage>
</organism>
<feature type="compositionally biased region" description="Low complexity" evidence="1">
    <location>
        <begin position="193"/>
        <end position="208"/>
    </location>
</feature>
<dbReference type="NCBIfam" id="NF033681">
    <property type="entry name" value="ExeM_NucH_DNase"/>
    <property type="match status" value="1"/>
</dbReference>
<accession>A0A1H9S0P6</accession>
<feature type="region of interest" description="Disordered" evidence="1">
    <location>
        <begin position="186"/>
        <end position="234"/>
    </location>
</feature>
<keyword evidence="2" id="KW-0472">Membrane</keyword>
<feature type="compositionally biased region" description="Low complexity" evidence="1">
    <location>
        <begin position="808"/>
        <end position="825"/>
    </location>
</feature>
<protein>
    <recommendedName>
        <fullName evidence="4">LTD domain-containing protein</fullName>
    </recommendedName>
</protein>
<dbReference type="PANTHER" id="PTHR42834">
    <property type="entry name" value="ENDONUCLEASE/EXONUCLEASE/PHOSPHATASE FAMILY PROTEIN (AFU_ORTHOLOGUE AFUA_3G09210)"/>
    <property type="match status" value="1"/>
</dbReference>
<keyword evidence="6" id="KW-1185">Reference proteome</keyword>
<dbReference type="EMBL" id="FOGZ01000010">
    <property type="protein sequence ID" value="SER78195.1"/>
    <property type="molecule type" value="Genomic_DNA"/>
</dbReference>
<reference evidence="5 6" key="1">
    <citation type="submission" date="2016-10" db="EMBL/GenBank/DDBJ databases">
        <authorList>
            <person name="de Groot N.N."/>
        </authorList>
    </citation>
    <scope>NUCLEOTIDE SEQUENCE [LARGE SCALE GENOMIC DNA]</scope>
    <source>
        <strain evidence="5 6">DSM 16859</strain>
    </source>
</reference>
<dbReference type="Pfam" id="PF03372">
    <property type="entry name" value="Exo_endo_phos"/>
    <property type="match status" value="1"/>
</dbReference>
<dbReference type="SUPFAM" id="SSF74853">
    <property type="entry name" value="Lamin A/C globular tail domain"/>
    <property type="match status" value="1"/>
</dbReference>
<evidence type="ECO:0000313" key="6">
    <source>
        <dbReference type="Proteomes" id="UP000198815"/>
    </source>
</evidence>
<evidence type="ECO:0000259" key="4">
    <source>
        <dbReference type="PROSITE" id="PS51841"/>
    </source>
</evidence>
<dbReference type="InterPro" id="IPR005135">
    <property type="entry name" value="Endo/exonuclease/phosphatase"/>
</dbReference>
<keyword evidence="3" id="KW-0732">Signal</keyword>
<dbReference type="InterPro" id="IPR001322">
    <property type="entry name" value="Lamin_tail_dom"/>
</dbReference>
<feature type="domain" description="LTD" evidence="4">
    <location>
        <begin position="31"/>
        <end position="157"/>
    </location>
</feature>
<feature type="chain" id="PRO_5011474839" description="LTD domain-containing protein" evidence="3">
    <location>
        <begin position="31"/>
        <end position="894"/>
    </location>
</feature>
<evidence type="ECO:0000256" key="3">
    <source>
        <dbReference type="SAM" id="SignalP"/>
    </source>
</evidence>
<evidence type="ECO:0000313" key="5">
    <source>
        <dbReference type="EMBL" id="SER78195.1"/>
    </source>
</evidence>
<keyword evidence="2" id="KW-0812">Transmembrane</keyword>
<dbReference type="STRING" id="64702.SAMN05443377_11072"/>
<keyword evidence="2" id="KW-1133">Transmembrane helix</keyword>
<dbReference type="SUPFAM" id="SSF56219">
    <property type="entry name" value="DNase I-like"/>
    <property type="match status" value="1"/>
</dbReference>
<dbReference type="AlphaFoldDB" id="A0A1H9S0P6"/>
<dbReference type="PROSITE" id="PS51841">
    <property type="entry name" value="LTD"/>
    <property type="match status" value="1"/>
</dbReference>
<dbReference type="InterPro" id="IPR036691">
    <property type="entry name" value="Endo/exonu/phosph_ase_sf"/>
</dbReference>
<evidence type="ECO:0000256" key="2">
    <source>
        <dbReference type="SAM" id="Phobius"/>
    </source>
</evidence>
<dbReference type="PANTHER" id="PTHR42834:SF1">
    <property type="entry name" value="ENDONUCLEASE_EXONUCLEASE_PHOSPHATASE FAMILY PROTEIN (AFU_ORTHOLOGUE AFUA_3G09210)"/>
    <property type="match status" value="1"/>
</dbReference>
<dbReference type="GO" id="GO:0003824">
    <property type="term" value="F:catalytic activity"/>
    <property type="evidence" value="ECO:0007669"/>
    <property type="project" value="InterPro"/>
</dbReference>